<reference evidence="4" key="1">
    <citation type="submission" date="2009-06" db="EMBL/GenBank/DDBJ databases">
        <title>Lepeophtheirus salmonis ESTs and full-length cDNAs.</title>
        <authorList>
            <person name="Yasuike M."/>
            <person name="von Schalburg K."/>
            <person name="Cooper G."/>
            <person name="Leong J."/>
            <person name="Jones S.R.M."/>
            <person name="Koop B.F."/>
        </authorList>
    </citation>
    <scope>NUCLEOTIDE SEQUENCE</scope>
    <source>
        <strain evidence="4">Pacific form</strain>
        <tissue evidence="4">Whole</tissue>
    </source>
</reference>
<dbReference type="CDD" id="cd10567">
    <property type="entry name" value="SWIB-MDM2_like"/>
    <property type="match status" value="1"/>
</dbReference>
<evidence type="ECO:0000259" key="2">
    <source>
        <dbReference type="PROSITE" id="PS51925"/>
    </source>
</evidence>
<proteinExistence type="evidence at transcript level"/>
<gene>
    <name evidence="4" type="primary">YM74</name>
</gene>
<protein>
    <submittedName>
        <fullName evidence="4">YMR233W</fullName>
    </submittedName>
</protein>
<dbReference type="InterPro" id="IPR019835">
    <property type="entry name" value="SWIB_domain"/>
</dbReference>
<evidence type="ECO:0000259" key="3">
    <source>
        <dbReference type="PROSITE" id="PS51998"/>
    </source>
</evidence>
<organism evidence="4">
    <name type="scientific">Lepeophtheirus salmonis</name>
    <name type="common">Salmon louse</name>
    <name type="synonym">Caligus salmonis</name>
    <dbReference type="NCBI Taxonomy" id="72036"/>
    <lineage>
        <taxon>Eukaryota</taxon>
        <taxon>Metazoa</taxon>
        <taxon>Ecdysozoa</taxon>
        <taxon>Arthropoda</taxon>
        <taxon>Crustacea</taxon>
        <taxon>Multicrustacea</taxon>
        <taxon>Hexanauplia</taxon>
        <taxon>Copepoda</taxon>
        <taxon>Siphonostomatoida</taxon>
        <taxon>Caligidae</taxon>
        <taxon>Lepeophtheirus</taxon>
    </lineage>
</organism>
<dbReference type="EMBL" id="BT077946">
    <property type="protein sequence ID" value="ACO12370.1"/>
    <property type="molecule type" value="mRNA"/>
</dbReference>
<dbReference type="InterPro" id="IPR003121">
    <property type="entry name" value="SWIB_MDM2_domain"/>
</dbReference>
<feature type="domain" description="DEK-C" evidence="3">
    <location>
        <begin position="2"/>
        <end position="57"/>
    </location>
</feature>
<dbReference type="SUPFAM" id="SSF109715">
    <property type="entry name" value="DEK C-terminal domain"/>
    <property type="match status" value="1"/>
</dbReference>
<dbReference type="OrthoDB" id="10251073at2759"/>
<dbReference type="Gene3D" id="1.10.10.60">
    <property type="entry name" value="Homeodomain-like"/>
    <property type="match status" value="1"/>
</dbReference>
<feature type="region of interest" description="Disordered" evidence="1">
    <location>
        <begin position="36"/>
        <end position="170"/>
    </location>
</feature>
<evidence type="ECO:0000256" key="1">
    <source>
        <dbReference type="SAM" id="MobiDB-lite"/>
    </source>
</evidence>
<dbReference type="Pfam" id="PF08766">
    <property type="entry name" value="DEK_C"/>
    <property type="match status" value="1"/>
</dbReference>
<dbReference type="AlphaFoldDB" id="C1BTL7"/>
<dbReference type="InterPro" id="IPR014876">
    <property type="entry name" value="DEK_C"/>
</dbReference>
<feature type="compositionally biased region" description="Acidic residues" evidence="1">
    <location>
        <begin position="102"/>
        <end position="119"/>
    </location>
</feature>
<dbReference type="Pfam" id="PF02201">
    <property type="entry name" value="SWIB"/>
    <property type="match status" value="1"/>
</dbReference>
<name>C1BTL7_LEPSM</name>
<dbReference type="PROSITE" id="PS51925">
    <property type="entry name" value="SWIB_MDM2"/>
    <property type="match status" value="1"/>
</dbReference>
<feature type="domain" description="DM2" evidence="2">
    <location>
        <begin position="167"/>
        <end position="243"/>
    </location>
</feature>
<dbReference type="PANTHER" id="PTHR13844">
    <property type="entry name" value="SWI/SNF-RELATED MATRIX-ASSOCIATED ACTIN-DEPENDENT REGULATOR OF CHROMATIN SUBFAMILY D"/>
    <property type="match status" value="1"/>
</dbReference>
<dbReference type="Gene3D" id="1.10.245.10">
    <property type="entry name" value="SWIB/MDM2 domain"/>
    <property type="match status" value="1"/>
</dbReference>
<evidence type="ECO:0000313" key="4">
    <source>
        <dbReference type="EMBL" id="ACO12370.1"/>
    </source>
</evidence>
<feature type="compositionally biased region" description="Acidic residues" evidence="1">
    <location>
        <begin position="55"/>
        <end position="66"/>
    </location>
</feature>
<accession>C1BTL7</accession>
<dbReference type="SUPFAM" id="SSF47592">
    <property type="entry name" value="SWIB/MDM2 domain"/>
    <property type="match status" value="1"/>
</dbReference>
<feature type="compositionally biased region" description="Basic residues" evidence="1">
    <location>
        <begin position="123"/>
        <end position="138"/>
    </location>
</feature>
<dbReference type="SMART" id="SM00151">
    <property type="entry name" value="SWIB"/>
    <property type="match status" value="1"/>
</dbReference>
<dbReference type="PROSITE" id="PS51998">
    <property type="entry name" value="DEK_C"/>
    <property type="match status" value="1"/>
</dbReference>
<dbReference type="InterPro" id="IPR036885">
    <property type="entry name" value="SWIB_MDM2_dom_sf"/>
</dbReference>
<sequence>MPTSRSELKKKVTEILKDADLESTSAKKVRKQLEDDLDMDLTDRKEEVNDIIQEVMDENEEDEEDEGGKQSSDYEPEAAPAPPKKKKTNNSSSSSKKRKDEESDASFEEQEDDASEEEWGSSKKQKPKAKKPSKSRKRKDSDDDSSDEDFKPTKAKRKSKGGGGNTGFTKPLNLSADLAIIVGKDMAPRHEVVKQVWAYIKENKLQDPKNKQFAICDEKLKKVIGETKFKCFGMAKYLKSHMS</sequence>
<dbReference type="OMA" id="KVWQYIR"/>